<sequence>MKNYKKLLFQTLMICLIAILSSCEKNNLEQEDLDVSGEDKNDKIEKYDEYTVKNPKKDGVYLVAKNVRTGSQLSYKLHNAYITSFQILHRDGSIVVFDKLVIPTTENLPPWRPNCPDGWNEKLICYVNKDGIAVSYTRCTPTSFTIGLEPEW</sequence>
<dbReference type="AlphaFoldDB" id="A0A1H7VH75"/>
<keyword evidence="2" id="KW-1185">Reference proteome</keyword>
<dbReference type="EMBL" id="FOAB01000008">
    <property type="protein sequence ID" value="SEM08394.1"/>
    <property type="molecule type" value="Genomic_DNA"/>
</dbReference>
<evidence type="ECO:0008006" key="3">
    <source>
        <dbReference type="Google" id="ProtNLM"/>
    </source>
</evidence>
<protein>
    <recommendedName>
        <fullName evidence="3">Lipoprotein</fullName>
    </recommendedName>
</protein>
<evidence type="ECO:0000313" key="1">
    <source>
        <dbReference type="EMBL" id="SEM08394.1"/>
    </source>
</evidence>
<dbReference type="RefSeq" id="WP_091411869.1">
    <property type="nucleotide sequence ID" value="NZ_FOAB01000008.1"/>
</dbReference>
<evidence type="ECO:0000313" key="2">
    <source>
        <dbReference type="Proteomes" id="UP000198521"/>
    </source>
</evidence>
<dbReference type="OrthoDB" id="1505975at2"/>
<reference evidence="1 2" key="1">
    <citation type="submission" date="2016-10" db="EMBL/GenBank/DDBJ databases">
        <authorList>
            <person name="de Groot N.N."/>
        </authorList>
    </citation>
    <scope>NUCLEOTIDE SEQUENCE [LARGE SCALE GENOMIC DNA]</scope>
    <source>
        <strain evidence="1 2">DSM 25232</strain>
    </source>
</reference>
<gene>
    <name evidence="1" type="ORF">SAMN04487910_4099</name>
</gene>
<proteinExistence type="predicted"/>
<organism evidence="1 2">
    <name type="scientific">Aquimarina amphilecti</name>
    <dbReference type="NCBI Taxonomy" id="1038014"/>
    <lineage>
        <taxon>Bacteria</taxon>
        <taxon>Pseudomonadati</taxon>
        <taxon>Bacteroidota</taxon>
        <taxon>Flavobacteriia</taxon>
        <taxon>Flavobacteriales</taxon>
        <taxon>Flavobacteriaceae</taxon>
        <taxon>Aquimarina</taxon>
    </lineage>
</organism>
<dbReference type="PROSITE" id="PS51257">
    <property type="entry name" value="PROKAR_LIPOPROTEIN"/>
    <property type="match status" value="1"/>
</dbReference>
<dbReference type="Proteomes" id="UP000198521">
    <property type="component" value="Unassembled WGS sequence"/>
</dbReference>
<name>A0A1H7VH75_AQUAM</name>
<accession>A0A1H7VH75</accession>